<feature type="disulfide bond" evidence="7">
    <location>
        <begin position="178"/>
        <end position="187"/>
    </location>
</feature>
<dbReference type="GO" id="GO:0005886">
    <property type="term" value="C:plasma membrane"/>
    <property type="evidence" value="ECO:0007669"/>
    <property type="project" value="TreeGrafter"/>
</dbReference>
<dbReference type="PROSITE" id="PS01187">
    <property type="entry name" value="EGF_CA"/>
    <property type="match status" value="1"/>
</dbReference>
<feature type="domain" description="EGF-like" evidence="8">
    <location>
        <begin position="149"/>
        <end position="188"/>
    </location>
</feature>
<dbReference type="PROSITE" id="PS01186">
    <property type="entry name" value="EGF_2"/>
    <property type="match status" value="2"/>
</dbReference>
<dbReference type="PROSITE" id="PS00022">
    <property type="entry name" value="EGF_1"/>
    <property type="match status" value="3"/>
</dbReference>
<dbReference type="InterPro" id="IPR018097">
    <property type="entry name" value="EGF_Ca-bd_CS"/>
</dbReference>
<keyword evidence="1" id="KW-0217">Developmental protein</keyword>
<evidence type="ECO:0000256" key="1">
    <source>
        <dbReference type="ARBA" id="ARBA00022473"/>
    </source>
</evidence>
<dbReference type="Gene3D" id="3.40.50.410">
    <property type="entry name" value="von Willebrand factor, type A domain"/>
    <property type="match status" value="1"/>
</dbReference>
<dbReference type="CDD" id="cd00054">
    <property type="entry name" value="EGF_CA"/>
    <property type="match status" value="2"/>
</dbReference>
<feature type="domain" description="EGF-like" evidence="8">
    <location>
        <begin position="110"/>
        <end position="147"/>
    </location>
</feature>
<dbReference type="GO" id="GO:0001764">
    <property type="term" value="P:neuron migration"/>
    <property type="evidence" value="ECO:0007669"/>
    <property type="project" value="UniProtKB-ARBA"/>
</dbReference>
<comment type="caution">
    <text evidence="10">The sequence shown here is derived from an EMBL/GenBank/DDBJ whole genome shotgun (WGS) entry which is preliminary data.</text>
</comment>
<keyword evidence="6" id="KW-0325">Glycoprotein</keyword>
<dbReference type="PANTHER" id="PTHR24049">
    <property type="entry name" value="CRUMBS FAMILY MEMBER"/>
    <property type="match status" value="1"/>
</dbReference>
<keyword evidence="2 7" id="KW-0245">EGF-like domain</keyword>
<dbReference type="InterPro" id="IPR002035">
    <property type="entry name" value="VWF_A"/>
</dbReference>
<keyword evidence="3" id="KW-0732">Signal</keyword>
<dbReference type="PROSITE" id="PS50234">
    <property type="entry name" value="VWFA"/>
    <property type="match status" value="1"/>
</dbReference>
<dbReference type="OrthoDB" id="283575at2759"/>
<dbReference type="Pfam" id="PF00008">
    <property type="entry name" value="EGF"/>
    <property type="match status" value="3"/>
</dbReference>
<dbReference type="SUPFAM" id="SSF53300">
    <property type="entry name" value="vWA-like"/>
    <property type="match status" value="1"/>
</dbReference>
<dbReference type="PRINTS" id="PR00010">
    <property type="entry name" value="EGFBLOOD"/>
</dbReference>
<dbReference type="InterPro" id="IPR000152">
    <property type="entry name" value="EGF-type_Asp/Asn_hydroxyl_site"/>
</dbReference>
<dbReference type="InterPro" id="IPR001881">
    <property type="entry name" value="EGF-like_Ca-bd_dom"/>
</dbReference>
<dbReference type="InterPro" id="IPR000742">
    <property type="entry name" value="EGF"/>
</dbReference>
<evidence type="ECO:0000256" key="5">
    <source>
        <dbReference type="ARBA" id="ARBA00023157"/>
    </source>
</evidence>
<dbReference type="FunFam" id="2.10.25.10:FF:000151">
    <property type="entry name" value="FAT atypical cadherin 4"/>
    <property type="match status" value="1"/>
</dbReference>
<dbReference type="Proteomes" id="UP001163046">
    <property type="component" value="Unassembled WGS sequence"/>
</dbReference>
<dbReference type="GO" id="GO:0016358">
    <property type="term" value="P:dendrite development"/>
    <property type="evidence" value="ECO:0007669"/>
    <property type="project" value="UniProtKB-ARBA"/>
</dbReference>
<organism evidence="10 11">
    <name type="scientific">Desmophyllum pertusum</name>
    <dbReference type="NCBI Taxonomy" id="174260"/>
    <lineage>
        <taxon>Eukaryota</taxon>
        <taxon>Metazoa</taxon>
        <taxon>Cnidaria</taxon>
        <taxon>Anthozoa</taxon>
        <taxon>Hexacorallia</taxon>
        <taxon>Scleractinia</taxon>
        <taxon>Caryophylliina</taxon>
        <taxon>Caryophylliidae</taxon>
        <taxon>Desmophyllum</taxon>
    </lineage>
</organism>
<dbReference type="FunFam" id="2.10.25.10:FF:000172">
    <property type="entry name" value="FAT atypical cadherin 3"/>
    <property type="match status" value="1"/>
</dbReference>
<evidence type="ECO:0000256" key="3">
    <source>
        <dbReference type="ARBA" id="ARBA00022729"/>
    </source>
</evidence>
<dbReference type="InterPro" id="IPR051022">
    <property type="entry name" value="Notch_Cell-Fate_Det"/>
</dbReference>
<feature type="disulfide bond" evidence="7">
    <location>
        <begin position="137"/>
        <end position="146"/>
    </location>
</feature>
<dbReference type="PANTHER" id="PTHR24049:SF22">
    <property type="entry name" value="DROSOPHILA CRUMBS HOMOLOG"/>
    <property type="match status" value="1"/>
</dbReference>
<dbReference type="SMART" id="SM00179">
    <property type="entry name" value="EGF_CA"/>
    <property type="match status" value="3"/>
</dbReference>
<dbReference type="InterPro" id="IPR036465">
    <property type="entry name" value="vWFA_dom_sf"/>
</dbReference>
<evidence type="ECO:0000259" key="8">
    <source>
        <dbReference type="PROSITE" id="PS50026"/>
    </source>
</evidence>
<accession>A0A9W9YWV5</accession>
<dbReference type="GO" id="GO:0045197">
    <property type="term" value="P:establishment or maintenance of epithelial cell apical/basal polarity"/>
    <property type="evidence" value="ECO:0007669"/>
    <property type="project" value="TreeGrafter"/>
</dbReference>
<protein>
    <submittedName>
        <fullName evidence="10">Biological adhesion</fullName>
    </submittedName>
</protein>
<dbReference type="GO" id="GO:0005509">
    <property type="term" value="F:calcium ion binding"/>
    <property type="evidence" value="ECO:0007669"/>
    <property type="project" value="InterPro"/>
</dbReference>
<dbReference type="PROSITE" id="PS00010">
    <property type="entry name" value="ASX_HYDROXYL"/>
    <property type="match status" value="1"/>
</dbReference>
<evidence type="ECO:0000256" key="7">
    <source>
        <dbReference type="PROSITE-ProRule" id="PRU00076"/>
    </source>
</evidence>
<feature type="domain" description="VWFA" evidence="9">
    <location>
        <begin position="1"/>
        <end position="107"/>
    </location>
</feature>
<evidence type="ECO:0000259" key="9">
    <source>
        <dbReference type="PROSITE" id="PS50234"/>
    </source>
</evidence>
<comment type="caution">
    <text evidence="7">Lacks conserved residue(s) required for the propagation of feature annotation.</text>
</comment>
<feature type="domain" description="EGF-like" evidence="8">
    <location>
        <begin position="190"/>
        <end position="226"/>
    </location>
</feature>
<evidence type="ECO:0000256" key="6">
    <source>
        <dbReference type="ARBA" id="ARBA00023180"/>
    </source>
</evidence>
<feature type="disulfide bond" evidence="7">
    <location>
        <begin position="216"/>
        <end position="225"/>
    </location>
</feature>
<dbReference type="GO" id="GO:0048667">
    <property type="term" value="P:cell morphogenesis involved in neuron differentiation"/>
    <property type="evidence" value="ECO:0007669"/>
    <property type="project" value="UniProtKB-ARBA"/>
</dbReference>
<name>A0A9W9YWV5_9CNID</name>
<dbReference type="SUPFAM" id="SSF57196">
    <property type="entry name" value="EGF/Laminin"/>
    <property type="match status" value="3"/>
</dbReference>
<keyword evidence="5 7" id="KW-1015">Disulfide bond</keyword>
<dbReference type="GO" id="GO:0009887">
    <property type="term" value="P:animal organ morphogenesis"/>
    <property type="evidence" value="ECO:0007669"/>
    <property type="project" value="UniProtKB-ARBA"/>
</dbReference>
<dbReference type="Gene3D" id="2.10.25.10">
    <property type="entry name" value="Laminin"/>
    <property type="match status" value="3"/>
</dbReference>
<dbReference type="GO" id="GO:0032991">
    <property type="term" value="C:protein-containing complex"/>
    <property type="evidence" value="ECO:0007669"/>
    <property type="project" value="TreeGrafter"/>
</dbReference>
<proteinExistence type="predicted"/>
<evidence type="ECO:0000256" key="4">
    <source>
        <dbReference type="ARBA" id="ARBA00022737"/>
    </source>
</evidence>
<dbReference type="GO" id="GO:0043005">
    <property type="term" value="C:neuron projection"/>
    <property type="evidence" value="ECO:0007669"/>
    <property type="project" value="UniProtKB-ARBA"/>
</dbReference>
<dbReference type="AlphaFoldDB" id="A0A9W9YWV5"/>
<evidence type="ECO:0000256" key="2">
    <source>
        <dbReference type="ARBA" id="ARBA00022536"/>
    </source>
</evidence>
<dbReference type="PROSITE" id="PS50026">
    <property type="entry name" value="EGF_3"/>
    <property type="match status" value="3"/>
</dbReference>
<evidence type="ECO:0000313" key="10">
    <source>
        <dbReference type="EMBL" id="KAJ7370855.1"/>
    </source>
</evidence>
<reference evidence="10" key="1">
    <citation type="submission" date="2023-01" db="EMBL/GenBank/DDBJ databases">
        <title>Genome assembly of the deep-sea coral Lophelia pertusa.</title>
        <authorList>
            <person name="Herrera S."/>
            <person name="Cordes E."/>
        </authorList>
    </citation>
    <scope>NUCLEOTIDE SEQUENCE</scope>
    <source>
        <strain evidence="10">USNM1676648</strain>
        <tissue evidence="10">Polyp</tissue>
    </source>
</reference>
<keyword evidence="11" id="KW-1185">Reference proteome</keyword>
<sequence length="229" mass="24883">MIGKRRNIGKALEVARTELFNSSNEHGNNKARPDILIVVTDGRSDDELAVPSFALKRNNVAIFSVGIGRYLRGQLNEMASEPNSNHVFTLDRYDGLGHTMATLKDAIIKEADPCSMNPCSNGGTCLNLPEGNYTCSCKPGWTGKHCEVSGSPCVLSPLPCHNNGNCTVKDDGSPQCECASGWNGTNCEYDIDECVQNPCLNDGKCKNTPGGYYCKCPVKFIGEHCRTRK</sequence>
<dbReference type="GO" id="GO:0048646">
    <property type="term" value="P:anatomical structure formation involved in morphogenesis"/>
    <property type="evidence" value="ECO:0007669"/>
    <property type="project" value="UniProtKB-ARBA"/>
</dbReference>
<dbReference type="GO" id="GO:0007157">
    <property type="term" value="P:heterophilic cell-cell adhesion via plasma membrane cell adhesion molecules"/>
    <property type="evidence" value="ECO:0007669"/>
    <property type="project" value="TreeGrafter"/>
</dbReference>
<gene>
    <name evidence="10" type="primary">COL6A6_9</name>
    <name evidence="10" type="ORF">OS493_029399</name>
</gene>
<keyword evidence="4" id="KW-0677">Repeat</keyword>
<evidence type="ECO:0000313" key="11">
    <source>
        <dbReference type="Proteomes" id="UP001163046"/>
    </source>
</evidence>
<dbReference type="Pfam" id="PF00092">
    <property type="entry name" value="VWA"/>
    <property type="match status" value="1"/>
</dbReference>
<dbReference type="SMART" id="SM00181">
    <property type="entry name" value="EGF"/>
    <property type="match status" value="3"/>
</dbReference>
<dbReference type="EMBL" id="MU826855">
    <property type="protein sequence ID" value="KAJ7370855.1"/>
    <property type="molecule type" value="Genomic_DNA"/>
</dbReference>